<dbReference type="InterPro" id="IPR006664">
    <property type="entry name" value="OMP_bac"/>
</dbReference>
<evidence type="ECO:0000259" key="7">
    <source>
        <dbReference type="PROSITE" id="PS51123"/>
    </source>
</evidence>
<dbReference type="Proteomes" id="UP001597297">
    <property type="component" value="Unassembled WGS sequence"/>
</dbReference>
<dbReference type="Pfam" id="PF00691">
    <property type="entry name" value="OmpA"/>
    <property type="match status" value="1"/>
</dbReference>
<keyword evidence="2 4" id="KW-0472">Membrane</keyword>
<evidence type="ECO:0000256" key="3">
    <source>
        <dbReference type="ARBA" id="ARBA00023237"/>
    </source>
</evidence>
<feature type="region of interest" description="Disordered" evidence="5">
    <location>
        <begin position="342"/>
        <end position="387"/>
    </location>
</feature>
<reference evidence="9" key="1">
    <citation type="journal article" date="2019" name="Int. J. Syst. Evol. Microbiol.">
        <title>The Global Catalogue of Microorganisms (GCM) 10K type strain sequencing project: providing services to taxonomists for standard genome sequencing and annotation.</title>
        <authorList>
            <consortium name="The Broad Institute Genomics Platform"/>
            <consortium name="The Broad Institute Genome Sequencing Center for Infectious Disease"/>
            <person name="Wu L."/>
            <person name="Ma J."/>
        </authorList>
    </citation>
    <scope>NUCLEOTIDE SEQUENCE [LARGE SCALE GENOMIC DNA]</scope>
    <source>
        <strain evidence="9">JCM 16545</strain>
    </source>
</reference>
<gene>
    <name evidence="8" type="ORF">ACFSQZ_10925</name>
</gene>
<protein>
    <submittedName>
        <fullName evidence="8">OmpA family protein</fullName>
    </submittedName>
</protein>
<dbReference type="InterPro" id="IPR050330">
    <property type="entry name" value="Bact_OuterMem_StrucFunc"/>
</dbReference>
<accession>A0ABW5E317</accession>
<proteinExistence type="predicted"/>
<comment type="subcellular location">
    <subcellularLocation>
        <location evidence="1">Cell outer membrane</location>
    </subcellularLocation>
</comment>
<dbReference type="PANTHER" id="PTHR30329">
    <property type="entry name" value="STATOR ELEMENT OF FLAGELLAR MOTOR COMPLEX"/>
    <property type="match status" value="1"/>
</dbReference>
<comment type="caution">
    <text evidence="8">The sequence shown here is derived from an EMBL/GenBank/DDBJ whole genome shotgun (WGS) entry which is preliminary data.</text>
</comment>
<dbReference type="EMBL" id="JBHUJC010000037">
    <property type="protein sequence ID" value="MFD2276983.1"/>
    <property type="molecule type" value="Genomic_DNA"/>
</dbReference>
<feature type="transmembrane region" description="Helical" evidence="6">
    <location>
        <begin position="28"/>
        <end position="47"/>
    </location>
</feature>
<evidence type="ECO:0000256" key="1">
    <source>
        <dbReference type="ARBA" id="ARBA00004442"/>
    </source>
</evidence>
<dbReference type="PRINTS" id="PR01021">
    <property type="entry name" value="OMPADOMAIN"/>
</dbReference>
<evidence type="ECO:0000256" key="2">
    <source>
        <dbReference type="ARBA" id="ARBA00023136"/>
    </source>
</evidence>
<dbReference type="Gene3D" id="3.30.1330.60">
    <property type="entry name" value="OmpA-like domain"/>
    <property type="match status" value="1"/>
</dbReference>
<dbReference type="InterPro" id="IPR006665">
    <property type="entry name" value="OmpA-like"/>
</dbReference>
<evidence type="ECO:0000313" key="8">
    <source>
        <dbReference type="EMBL" id="MFD2276983.1"/>
    </source>
</evidence>
<evidence type="ECO:0000256" key="4">
    <source>
        <dbReference type="PROSITE-ProRule" id="PRU00473"/>
    </source>
</evidence>
<name>A0ABW5E317_9BACT</name>
<dbReference type="PANTHER" id="PTHR30329:SF21">
    <property type="entry name" value="LIPOPROTEIN YIAD-RELATED"/>
    <property type="match status" value="1"/>
</dbReference>
<keyword evidence="6" id="KW-1133">Transmembrane helix</keyword>
<feature type="domain" description="OmpA-like" evidence="7">
    <location>
        <begin position="224"/>
        <end position="342"/>
    </location>
</feature>
<keyword evidence="6" id="KW-0812">Transmembrane</keyword>
<dbReference type="PRINTS" id="PR01023">
    <property type="entry name" value="NAFLGMOTY"/>
</dbReference>
<keyword evidence="9" id="KW-1185">Reference proteome</keyword>
<evidence type="ECO:0000313" key="9">
    <source>
        <dbReference type="Proteomes" id="UP001597297"/>
    </source>
</evidence>
<dbReference type="RefSeq" id="WP_377093255.1">
    <property type="nucleotide sequence ID" value="NZ_JBHSJM010000001.1"/>
</dbReference>
<dbReference type="InterPro" id="IPR036737">
    <property type="entry name" value="OmpA-like_sf"/>
</dbReference>
<sequence length="426" mass="46776">MANRGYSWKNVRQGSTFSLPKTEHMGRLVTVAIVLALLAHVVVIFGLKNMSISFAAIANVLEIETEPIVVREVEFRESLPEAKHEELAEPPEVAGDLLDEIEILEELPQDVEIDMSPDVKDVAFDIEMEVPAMKGEALAESLEPIEGPDFSEDIPDIGRTDAMIQPAAAGQVVIDPGEQQVDAFDPDKFNEELERKGANGLADEGALDSYTALSAMAQMSGNALQNTKGMIGSDLLFEFNKAELRESARNSLLKVALLIDKNPNLNCWIEGHTDTIGGDVPNGELSLQRAKAVKNWLVESMRIDPERLIVIGYGKRQPIVESGDKDAQAMNRRVVIKMRQGEPEASSEMFLESRPAKQLPSESLEEKETPKPILVKPQGPPIIPTAEKVEEAPVRAVIEEENRRALIEEETSRAVPVQPGRAVPAE</sequence>
<evidence type="ECO:0000256" key="5">
    <source>
        <dbReference type="SAM" id="MobiDB-lite"/>
    </source>
</evidence>
<dbReference type="CDD" id="cd07185">
    <property type="entry name" value="OmpA_C-like"/>
    <property type="match status" value="1"/>
</dbReference>
<evidence type="ECO:0000256" key="6">
    <source>
        <dbReference type="SAM" id="Phobius"/>
    </source>
</evidence>
<organism evidence="8 9">
    <name type="scientific">Rubritalea spongiae</name>
    <dbReference type="NCBI Taxonomy" id="430797"/>
    <lineage>
        <taxon>Bacteria</taxon>
        <taxon>Pseudomonadati</taxon>
        <taxon>Verrucomicrobiota</taxon>
        <taxon>Verrucomicrobiia</taxon>
        <taxon>Verrucomicrobiales</taxon>
        <taxon>Rubritaleaceae</taxon>
        <taxon>Rubritalea</taxon>
    </lineage>
</organism>
<dbReference type="PROSITE" id="PS51123">
    <property type="entry name" value="OMPA_2"/>
    <property type="match status" value="1"/>
</dbReference>
<keyword evidence="3" id="KW-0998">Cell outer membrane</keyword>
<dbReference type="SUPFAM" id="SSF103088">
    <property type="entry name" value="OmpA-like"/>
    <property type="match status" value="1"/>
</dbReference>